<dbReference type="InterPro" id="IPR036576">
    <property type="entry name" value="WRKY_dom_sf"/>
</dbReference>
<sequence>MQWSTCSLALSLNAECSASKALEDSKLLFERSSDDRYKRRKYGQKMVKGSKFPRSYYKCQHPKCEVKNTLKRSYTGKTTEILYKGTHNHPKPQPSCLFTVGALMSIQEENQDKVSYVPAQAVATGMDVTLPQLNLISNEVANDLDLKRRRTNVDTLDVILVINLYISEQQLQPLNAETIHSQVHASNSNFDNVFQSVVNGGVDRLAEETDVCNSALNFYIDCLVVKVIQGVVQKKKTSSKISVEMSDDGSNKRGKDEIIVGTNTEDNVNISCKIHANKVVDDVNTNVDMCVDVDMTDNVEMHVNNVAHSDKASDKNAVKSEEYERELFEIGGEGVVIVGGGEGGEGGRP</sequence>
<dbReference type="GO" id="GO:0003700">
    <property type="term" value="F:DNA-binding transcription factor activity"/>
    <property type="evidence" value="ECO:0007669"/>
    <property type="project" value="InterPro"/>
</dbReference>
<dbReference type="PANTHER" id="PTHR31221">
    <property type="entry name" value="WRKY TRANSCRIPTION FACTOR PROTEIN 1-RELATED"/>
    <property type="match status" value="1"/>
</dbReference>
<proteinExistence type="predicted"/>
<protein>
    <submittedName>
        <fullName evidence="7">DNA-binding WRKY</fullName>
    </submittedName>
</protein>
<dbReference type="EMBL" id="BKCJ010007316">
    <property type="protein sequence ID" value="GEU76627.1"/>
    <property type="molecule type" value="Genomic_DNA"/>
</dbReference>
<organism evidence="7">
    <name type="scientific">Tanacetum cinerariifolium</name>
    <name type="common">Dalmatian daisy</name>
    <name type="synonym">Chrysanthemum cinerariifolium</name>
    <dbReference type="NCBI Taxonomy" id="118510"/>
    <lineage>
        <taxon>Eukaryota</taxon>
        <taxon>Viridiplantae</taxon>
        <taxon>Streptophyta</taxon>
        <taxon>Embryophyta</taxon>
        <taxon>Tracheophyta</taxon>
        <taxon>Spermatophyta</taxon>
        <taxon>Magnoliopsida</taxon>
        <taxon>eudicotyledons</taxon>
        <taxon>Gunneridae</taxon>
        <taxon>Pentapetalae</taxon>
        <taxon>asterids</taxon>
        <taxon>campanulids</taxon>
        <taxon>Asterales</taxon>
        <taxon>Asteraceae</taxon>
        <taxon>Asteroideae</taxon>
        <taxon>Anthemideae</taxon>
        <taxon>Anthemidinae</taxon>
        <taxon>Tanacetum</taxon>
    </lineage>
</organism>
<dbReference type="PANTHER" id="PTHR31221:SF360">
    <property type="entry name" value="WRKY DOMAIN-CONTAINING PROTEIN"/>
    <property type="match status" value="1"/>
</dbReference>
<dbReference type="GO" id="GO:0043565">
    <property type="term" value="F:sequence-specific DNA binding"/>
    <property type="evidence" value="ECO:0007669"/>
    <property type="project" value="InterPro"/>
</dbReference>
<evidence type="ECO:0000256" key="5">
    <source>
        <dbReference type="ARBA" id="ARBA00023242"/>
    </source>
</evidence>
<evidence type="ECO:0000256" key="4">
    <source>
        <dbReference type="ARBA" id="ARBA00023163"/>
    </source>
</evidence>
<comment type="caution">
    <text evidence="7">The sequence shown here is derived from an EMBL/GenBank/DDBJ whole genome shotgun (WGS) entry which is preliminary data.</text>
</comment>
<evidence type="ECO:0000256" key="3">
    <source>
        <dbReference type="ARBA" id="ARBA00023125"/>
    </source>
</evidence>
<dbReference type="Gene3D" id="2.20.25.80">
    <property type="entry name" value="WRKY domain"/>
    <property type="match status" value="1"/>
</dbReference>
<dbReference type="SUPFAM" id="SSF118290">
    <property type="entry name" value="WRKY DNA-binding domain"/>
    <property type="match status" value="1"/>
</dbReference>
<keyword evidence="4" id="KW-0804">Transcription</keyword>
<evidence type="ECO:0000256" key="2">
    <source>
        <dbReference type="ARBA" id="ARBA00023015"/>
    </source>
</evidence>
<accession>A0A6L2MTH7</accession>
<keyword evidence="5" id="KW-0539">Nucleus</keyword>
<comment type="subcellular location">
    <subcellularLocation>
        <location evidence="1">Nucleus</location>
    </subcellularLocation>
</comment>
<feature type="domain" description="WRKY" evidence="6">
    <location>
        <begin position="34"/>
        <end position="92"/>
    </location>
</feature>
<gene>
    <name evidence="7" type="ORF">Tci_048605</name>
</gene>
<evidence type="ECO:0000313" key="7">
    <source>
        <dbReference type="EMBL" id="GEU76627.1"/>
    </source>
</evidence>
<reference evidence="7" key="1">
    <citation type="journal article" date="2019" name="Sci. Rep.">
        <title>Draft genome of Tanacetum cinerariifolium, the natural source of mosquito coil.</title>
        <authorList>
            <person name="Yamashiro T."/>
            <person name="Shiraishi A."/>
            <person name="Satake H."/>
            <person name="Nakayama K."/>
        </authorList>
    </citation>
    <scope>NUCLEOTIDE SEQUENCE</scope>
</reference>
<dbReference type="InterPro" id="IPR003657">
    <property type="entry name" value="WRKY_dom"/>
</dbReference>
<dbReference type="SMART" id="SM00774">
    <property type="entry name" value="WRKY"/>
    <property type="match status" value="1"/>
</dbReference>
<keyword evidence="3 7" id="KW-0238">DNA-binding</keyword>
<dbReference type="GO" id="GO:0005634">
    <property type="term" value="C:nucleus"/>
    <property type="evidence" value="ECO:0007669"/>
    <property type="project" value="UniProtKB-SubCell"/>
</dbReference>
<dbReference type="AlphaFoldDB" id="A0A6L2MTH7"/>
<dbReference type="InterPro" id="IPR044810">
    <property type="entry name" value="WRKY_plant"/>
</dbReference>
<dbReference type="PROSITE" id="PS50811">
    <property type="entry name" value="WRKY"/>
    <property type="match status" value="1"/>
</dbReference>
<keyword evidence="2" id="KW-0805">Transcription regulation</keyword>
<evidence type="ECO:0000259" key="6">
    <source>
        <dbReference type="PROSITE" id="PS50811"/>
    </source>
</evidence>
<evidence type="ECO:0000256" key="1">
    <source>
        <dbReference type="ARBA" id="ARBA00004123"/>
    </source>
</evidence>
<name>A0A6L2MTH7_TANCI</name>
<dbReference type="Pfam" id="PF03106">
    <property type="entry name" value="WRKY"/>
    <property type="match status" value="1"/>
</dbReference>